<dbReference type="PROSITE" id="PS00028">
    <property type="entry name" value="ZINC_FINGER_C2H2_1"/>
    <property type="match status" value="4"/>
</dbReference>
<evidence type="ECO:0000256" key="5">
    <source>
        <dbReference type="ARBA" id="ARBA00023242"/>
    </source>
</evidence>
<dbReference type="InterPro" id="IPR058950">
    <property type="entry name" value="Zf-C2H2_ZNF451_5th"/>
</dbReference>
<evidence type="ECO:0000256" key="7">
    <source>
        <dbReference type="SAM" id="MobiDB-lite"/>
    </source>
</evidence>
<dbReference type="GO" id="GO:0000978">
    <property type="term" value="F:RNA polymerase II cis-regulatory region sequence-specific DNA binding"/>
    <property type="evidence" value="ECO:0007669"/>
    <property type="project" value="TreeGrafter"/>
</dbReference>
<dbReference type="InterPro" id="IPR050527">
    <property type="entry name" value="Snail/Krueppel_Znf"/>
</dbReference>
<keyword evidence="2" id="KW-0677">Repeat</keyword>
<dbReference type="CDD" id="cd18721">
    <property type="entry name" value="PIN_ZNF451-like"/>
    <property type="match status" value="1"/>
</dbReference>
<reference evidence="9" key="2">
    <citation type="submission" date="2025-09" db="UniProtKB">
        <authorList>
            <consortium name="Ensembl"/>
        </authorList>
    </citation>
    <scope>IDENTIFICATION</scope>
</reference>
<accession>A0A8C5PJG9</accession>
<evidence type="ECO:0000256" key="2">
    <source>
        <dbReference type="ARBA" id="ARBA00022737"/>
    </source>
</evidence>
<dbReference type="Pfam" id="PF23107">
    <property type="entry name" value="Zf-C2H2_ZNF451_C"/>
    <property type="match status" value="1"/>
</dbReference>
<keyword evidence="3 6" id="KW-0863">Zinc-finger</keyword>
<feature type="region of interest" description="Disordered" evidence="7">
    <location>
        <begin position="1"/>
        <end position="20"/>
    </location>
</feature>
<dbReference type="InterPro" id="IPR058949">
    <property type="entry name" value="Zf-C2H2_ZNF451_1st"/>
</dbReference>
<dbReference type="PROSITE" id="PS50157">
    <property type="entry name" value="ZINC_FINGER_C2H2_2"/>
    <property type="match status" value="2"/>
</dbReference>
<dbReference type="InterPro" id="IPR058947">
    <property type="entry name" value="Zf-C2H2_ZNF451_2nd"/>
</dbReference>
<keyword evidence="5" id="KW-0539">Nucleus</keyword>
<dbReference type="Proteomes" id="UP000694569">
    <property type="component" value="Unplaced"/>
</dbReference>
<dbReference type="GeneTree" id="ENSGT00390000011354"/>
<keyword evidence="10" id="KW-1185">Reference proteome</keyword>
<keyword evidence="4" id="KW-0862">Zinc</keyword>
<feature type="region of interest" description="Disordered" evidence="7">
    <location>
        <begin position="417"/>
        <end position="445"/>
    </location>
</feature>
<gene>
    <name evidence="9" type="primary">ZNF451</name>
</gene>
<feature type="compositionally biased region" description="Basic and acidic residues" evidence="7">
    <location>
        <begin position="8"/>
        <end position="20"/>
    </location>
</feature>
<dbReference type="InterPro" id="IPR058946">
    <property type="entry name" value="Zf-C2H2_ZNF451_C"/>
</dbReference>
<dbReference type="GO" id="GO:0008270">
    <property type="term" value="F:zinc ion binding"/>
    <property type="evidence" value="ECO:0007669"/>
    <property type="project" value="UniProtKB-KW"/>
</dbReference>
<dbReference type="AlphaFoldDB" id="A0A8C5PJG9"/>
<feature type="region of interest" description="Disordered" evidence="7">
    <location>
        <begin position="1014"/>
        <end position="1048"/>
    </location>
</feature>
<evidence type="ECO:0000313" key="9">
    <source>
        <dbReference type="Ensembl" id="ENSLLEP00000023671.1"/>
    </source>
</evidence>
<feature type="domain" description="C2H2-type" evidence="8">
    <location>
        <begin position="157"/>
        <end position="188"/>
    </location>
</feature>
<keyword evidence="1" id="KW-0479">Metal-binding</keyword>
<dbReference type="Pfam" id="PF23108">
    <property type="entry name" value="Zf-C2H2_ZNF451"/>
    <property type="match status" value="1"/>
</dbReference>
<dbReference type="OrthoDB" id="6091938at2759"/>
<proteinExistence type="predicted"/>
<organism evidence="9 10">
    <name type="scientific">Leptobrachium leishanense</name>
    <name type="common">Leishan spiny toad</name>
    <dbReference type="NCBI Taxonomy" id="445787"/>
    <lineage>
        <taxon>Eukaryota</taxon>
        <taxon>Metazoa</taxon>
        <taxon>Chordata</taxon>
        <taxon>Craniata</taxon>
        <taxon>Vertebrata</taxon>
        <taxon>Euteleostomi</taxon>
        <taxon>Amphibia</taxon>
        <taxon>Batrachia</taxon>
        <taxon>Anura</taxon>
        <taxon>Pelobatoidea</taxon>
        <taxon>Megophryidae</taxon>
        <taxon>Leptobrachium</taxon>
    </lineage>
</organism>
<reference evidence="9" key="1">
    <citation type="submission" date="2025-08" db="UniProtKB">
        <authorList>
            <consortium name="Ensembl"/>
        </authorList>
    </citation>
    <scope>IDENTIFICATION</scope>
</reference>
<dbReference type="InterPro" id="IPR041192">
    <property type="entry name" value="PIN_11"/>
</dbReference>
<dbReference type="SMART" id="SM00355">
    <property type="entry name" value="ZnF_C2H2"/>
    <property type="match status" value="12"/>
</dbReference>
<dbReference type="Pfam" id="PF23102">
    <property type="entry name" value="Zf-C2H2_ZNF451_2nd"/>
    <property type="match status" value="1"/>
</dbReference>
<protein>
    <submittedName>
        <fullName evidence="9">Zinc finger protein 451</fullName>
    </submittedName>
</protein>
<evidence type="ECO:0000256" key="1">
    <source>
        <dbReference type="ARBA" id="ARBA00022723"/>
    </source>
</evidence>
<feature type="compositionally biased region" description="Basic and acidic residues" evidence="7">
    <location>
        <begin position="1039"/>
        <end position="1048"/>
    </location>
</feature>
<dbReference type="Pfam" id="PF23101">
    <property type="entry name" value="Zf-C2H2_ZNF451_1st"/>
    <property type="match status" value="1"/>
</dbReference>
<sequence>MESDGSGEDEKVLTPDRSCNEDEVEFVGEASLRPILECIDVSSDESQGSPPAARVKDHIDYQKAHVQSTLDRLARHVEIEKQQREEKNKAFQETVYFQHAHGLQELEFIKDSPDTNAARYCVNQWLKAPGPRPGVIRSNRRPINACNEQVARNTQPITCPIMHCNRVFDNGQLLMGHLKRFDHSPCDPAITLHGAPVNLYACVLCSEFFKTKKEYIDHLTEKAKSNDGHEISVSAQVIQCFACPKCFLLFNIRDECLKHMSAKNHCTQAFKLQDIKCVACPIPMPSYAKKVLIALCKDVAFRVFCTSCQASLRSHMDLTAHFRTRCRNAGPTSRSEMTIAEVSATFLVKAFCPHCRQALQSENHIARHTEKTKHKVKIIKNMAESILAFCVINEGQKTPSDFCSSDLNASLKRVLKRPHDGSDLPSPKITGGSQNRRFSNSIHGKSDSSERVEVTMTVWFCECSRRFSSEQDAGKHILIANQICHKCAVCRKTSDELSIIQLHMSRFHGGAHLNNFHQWCKKCLVQLHGLREMMNHIKCLHGGHSFYSEQVVGVDEPTASTSKVGHSLSILPSEPSSSTTVAGARGKWQCHVCEEMFDSEETVIEHSKCLDKHQFHKFSCVLCNKHFHKLETLYRHGQQQHGGEIKMKYFCGLCEDVYFEEELDFHNHYECFHSTDYAFVPDEQQSLDKVEELVTPSVGHVDYMTCGCQQSYTCETDRIQETAQCLARLLREGRLWYSCPYCPATAKSIKNIRMHLCKVDKAQIEKEFVVRCILCAQSFSEVVTAHQHYHKEHCTLNTNVNLGPGTLDMFTVKEECINENTMKMRHLLRSSPPTKMKSEKVETAMLNLADKESSRDTVHDNHSGENEIDLPDLDYLQTMTHMVFVDLDNWANFFTLLPGYLNQGTFVWGFQGGQTNWKPPVNCKVFKNLSNTGSFFLHPHSSHSKDAANAAICVQASCMDEQLPKQIPFIILSGDEGYLALDSQFKNTQRPMHILNSHHIDGEHMAALLNSISETFPDSDDGSTEDHKVPQDEDADIQEAIRRSLTEV</sequence>
<dbReference type="PANTHER" id="PTHR24388:SF104">
    <property type="entry name" value="AT-RICH BINDING PROTEIN-RELATED"/>
    <property type="match status" value="1"/>
</dbReference>
<dbReference type="Pfam" id="PF23103">
    <property type="entry name" value="Zf-C2H2_ZNF451_5th"/>
    <property type="match status" value="1"/>
</dbReference>
<feature type="compositionally biased region" description="Polar residues" evidence="7">
    <location>
        <begin position="431"/>
        <end position="443"/>
    </location>
</feature>
<evidence type="ECO:0000256" key="4">
    <source>
        <dbReference type="ARBA" id="ARBA00022833"/>
    </source>
</evidence>
<evidence type="ECO:0000259" key="8">
    <source>
        <dbReference type="PROSITE" id="PS50157"/>
    </source>
</evidence>
<evidence type="ECO:0000313" key="10">
    <source>
        <dbReference type="Proteomes" id="UP000694569"/>
    </source>
</evidence>
<dbReference type="GO" id="GO:0000981">
    <property type="term" value="F:DNA-binding transcription factor activity, RNA polymerase II-specific"/>
    <property type="evidence" value="ECO:0007669"/>
    <property type="project" value="TreeGrafter"/>
</dbReference>
<dbReference type="Ensembl" id="ENSLLET00000024577.1">
    <property type="protein sequence ID" value="ENSLLEP00000023671.1"/>
    <property type="gene ID" value="ENSLLEG00000015045.1"/>
</dbReference>
<dbReference type="InterPro" id="IPR058156">
    <property type="entry name" value="Znf-C2H2_ZNF451"/>
</dbReference>
<evidence type="ECO:0000256" key="6">
    <source>
        <dbReference type="PROSITE-ProRule" id="PRU00042"/>
    </source>
</evidence>
<feature type="domain" description="C2H2-type" evidence="8">
    <location>
        <begin position="618"/>
        <end position="646"/>
    </location>
</feature>
<dbReference type="InterPro" id="IPR013087">
    <property type="entry name" value="Znf_C2H2_type"/>
</dbReference>
<name>A0A8C5PJG9_9ANUR</name>
<dbReference type="Pfam" id="PF18479">
    <property type="entry name" value="PIN_11"/>
    <property type="match status" value="1"/>
</dbReference>
<evidence type="ECO:0000256" key="3">
    <source>
        <dbReference type="ARBA" id="ARBA00022771"/>
    </source>
</evidence>
<dbReference type="PANTHER" id="PTHR24388">
    <property type="entry name" value="ZINC FINGER PROTEIN"/>
    <property type="match status" value="1"/>
</dbReference>